<feature type="region of interest" description="Disordered" evidence="1">
    <location>
        <begin position="79"/>
        <end position="123"/>
    </location>
</feature>
<feature type="region of interest" description="Disordered" evidence="1">
    <location>
        <begin position="277"/>
        <end position="491"/>
    </location>
</feature>
<feature type="compositionally biased region" description="Low complexity" evidence="1">
    <location>
        <begin position="338"/>
        <end position="347"/>
    </location>
</feature>
<accession>A0A9Q8L9K3</accession>
<dbReference type="AlphaFoldDB" id="A0A9Q8L9K3"/>
<sequence>MPSATLKASLQADPAKRSRFASAINFNSPANGVARRGSTSARTIRTIASTATTISVHISKPKTIWRYGVQKAVRVWRRRAGRKRRSVQNTFSVTRAPSSPRPVRRGPSTHAQQPRPEPEPEPVIKRTTFILANPTGEYSPEVPDLETPCTADFRGSVNPSNIHGRRSDITRDQSDRRLDGLPPSLQVRGIGGTATQLSADPSPKIPATEPRPTIATPRLPYMPAPPPFRANSLRSNLNRCSGVHDGPEQAWAKLHQSHPPEIDQADFNRFVRDYARGHRHNGNKPLPSAPSQGKFQPYQPGRQATAPRSEFVSDRPLPTPPMPTTPPPPPPPPPPPASSARQSQYQSYHRDRVRDPAAPVPAFTPHAPLPPTPSTPQPPGRGRNNGKQPADPNFGRAPNDTTAGPSRLIRENHQRQSQAYDNADLEKMESPDIAVKSLTIKRKPLPSPTKANRVRRSRLQAGLPPVPEASTPVAGSSSAHPDALRPTRPVSTVAAPTAVPDSTVMNHMLQAVMALTSEVRSLQATNESLVARLDAFEQGSKRP</sequence>
<dbReference type="KEGG" id="ffu:CLAFUR5_01900"/>
<dbReference type="OMA" id="KTIWRYG"/>
<dbReference type="GeneID" id="71981778"/>
<dbReference type="RefSeq" id="XP_047757064.1">
    <property type="nucleotide sequence ID" value="XM_047901048.1"/>
</dbReference>
<protein>
    <submittedName>
        <fullName evidence="2">Uncharacterized protein</fullName>
    </submittedName>
</protein>
<reference evidence="2" key="2">
    <citation type="journal article" date="2022" name="Microb. Genom.">
        <title>A chromosome-scale genome assembly of the tomato pathogen Cladosporium fulvum reveals a compartmentalized genome architecture and the presence of a dispensable chromosome.</title>
        <authorList>
            <person name="Zaccaron A.Z."/>
            <person name="Chen L.H."/>
            <person name="Samaras A."/>
            <person name="Stergiopoulos I."/>
        </authorList>
    </citation>
    <scope>NUCLEOTIDE SEQUENCE</scope>
    <source>
        <strain evidence="2">Race5_Kim</strain>
    </source>
</reference>
<evidence type="ECO:0000313" key="2">
    <source>
        <dbReference type="EMBL" id="UJO12698.1"/>
    </source>
</evidence>
<feature type="compositionally biased region" description="Pro residues" evidence="1">
    <location>
        <begin position="367"/>
        <end position="379"/>
    </location>
</feature>
<feature type="compositionally biased region" description="Pro residues" evidence="1">
    <location>
        <begin position="317"/>
        <end position="337"/>
    </location>
</feature>
<keyword evidence="3" id="KW-1185">Reference proteome</keyword>
<gene>
    <name evidence="2" type="ORF">CLAFUR5_01900</name>
</gene>
<dbReference type="Proteomes" id="UP000756132">
    <property type="component" value="Chromosome 1"/>
</dbReference>
<dbReference type="EMBL" id="CP090163">
    <property type="protein sequence ID" value="UJO12698.1"/>
    <property type="molecule type" value="Genomic_DNA"/>
</dbReference>
<organism evidence="2 3">
    <name type="scientific">Passalora fulva</name>
    <name type="common">Tomato leaf mold</name>
    <name type="synonym">Cladosporium fulvum</name>
    <dbReference type="NCBI Taxonomy" id="5499"/>
    <lineage>
        <taxon>Eukaryota</taxon>
        <taxon>Fungi</taxon>
        <taxon>Dikarya</taxon>
        <taxon>Ascomycota</taxon>
        <taxon>Pezizomycotina</taxon>
        <taxon>Dothideomycetes</taxon>
        <taxon>Dothideomycetidae</taxon>
        <taxon>Mycosphaerellales</taxon>
        <taxon>Mycosphaerellaceae</taxon>
        <taxon>Fulvia</taxon>
    </lineage>
</organism>
<name>A0A9Q8L9K3_PASFU</name>
<reference evidence="2" key="1">
    <citation type="submission" date="2021-12" db="EMBL/GenBank/DDBJ databases">
        <authorList>
            <person name="Zaccaron A."/>
            <person name="Stergiopoulos I."/>
        </authorList>
    </citation>
    <scope>NUCLEOTIDE SEQUENCE</scope>
    <source>
        <strain evidence="2">Race5_Kim</strain>
    </source>
</reference>
<proteinExistence type="predicted"/>
<feature type="region of interest" description="Disordered" evidence="1">
    <location>
        <begin position="152"/>
        <end position="220"/>
    </location>
</feature>
<dbReference type="OrthoDB" id="10530847at2759"/>
<evidence type="ECO:0000256" key="1">
    <source>
        <dbReference type="SAM" id="MobiDB-lite"/>
    </source>
</evidence>
<evidence type="ECO:0000313" key="3">
    <source>
        <dbReference type="Proteomes" id="UP000756132"/>
    </source>
</evidence>
<feature type="compositionally biased region" description="Basic and acidic residues" evidence="1">
    <location>
        <begin position="165"/>
        <end position="179"/>
    </location>
</feature>